<gene>
    <name evidence="10" type="ORF">METZ01_LOCUS180899</name>
</gene>
<dbReference type="AlphaFoldDB" id="A0A382CPM7"/>
<evidence type="ECO:0008006" key="11">
    <source>
        <dbReference type="Google" id="ProtNLM"/>
    </source>
</evidence>
<feature type="non-terminal residue" evidence="10">
    <location>
        <position position="194"/>
    </location>
</feature>
<dbReference type="PANTHER" id="PTHR42682:SF4">
    <property type="entry name" value="NADH-UBIQUINONE_PLASTOQUINONE"/>
    <property type="match status" value="1"/>
</dbReference>
<protein>
    <recommendedName>
        <fullName evidence="11">NADH:quinone oxidoreductase/Mrp antiporter membrane subunit domain-containing protein</fullName>
    </recommendedName>
</protein>
<evidence type="ECO:0000256" key="4">
    <source>
        <dbReference type="ARBA" id="ARBA00022989"/>
    </source>
</evidence>
<name>A0A382CPM7_9ZZZZ</name>
<keyword evidence="6 7" id="KW-0472">Membrane</keyword>
<keyword evidence="2" id="KW-1003">Cell membrane</keyword>
<dbReference type="GO" id="GO:0016491">
    <property type="term" value="F:oxidoreductase activity"/>
    <property type="evidence" value="ECO:0007669"/>
    <property type="project" value="UniProtKB-KW"/>
</dbReference>
<evidence type="ECO:0000256" key="2">
    <source>
        <dbReference type="ARBA" id="ARBA00022475"/>
    </source>
</evidence>
<sequence length="194" mass="20686">MSSSFFLALAVLAPFAGAAFVGFTGSRPNLRESVSLVCGIATLLAGLFLLPTILAGHRPSLLLATPLPGVPIAFQVEPLGMLFALIASALWIVTTIYSIGYMRGHGEPHQTRFFAFFAIAIGSAIGVAFAQNLFTLFVFYELLTVSTYPLVAHAGTTEAKRGARVYLGILMSTSMGFFLLAVIWTWNLAGTTAF</sequence>
<keyword evidence="3 7" id="KW-0812">Transmembrane</keyword>
<comment type="subcellular location">
    <subcellularLocation>
        <location evidence="1">Cell membrane</location>
        <topology evidence="1">Multi-pass membrane protein</topology>
    </subcellularLocation>
</comment>
<evidence type="ECO:0000313" key="10">
    <source>
        <dbReference type="EMBL" id="SVB28045.1"/>
    </source>
</evidence>
<feature type="domain" description="NADH-Ubiquinone oxidoreductase (complex I) chain 5 N-terminal" evidence="9">
    <location>
        <begin position="70"/>
        <end position="114"/>
    </location>
</feature>
<evidence type="ECO:0000259" key="8">
    <source>
        <dbReference type="Pfam" id="PF00361"/>
    </source>
</evidence>
<evidence type="ECO:0000256" key="7">
    <source>
        <dbReference type="SAM" id="Phobius"/>
    </source>
</evidence>
<evidence type="ECO:0000256" key="3">
    <source>
        <dbReference type="ARBA" id="ARBA00022692"/>
    </source>
</evidence>
<keyword evidence="4 7" id="KW-1133">Transmembrane helix</keyword>
<feature type="transmembrane region" description="Helical" evidence="7">
    <location>
        <begin position="113"/>
        <end position="130"/>
    </location>
</feature>
<feature type="domain" description="NADH:quinone oxidoreductase/Mrp antiporter transmembrane" evidence="8">
    <location>
        <begin position="130"/>
        <end position="194"/>
    </location>
</feature>
<organism evidence="10">
    <name type="scientific">marine metagenome</name>
    <dbReference type="NCBI Taxonomy" id="408172"/>
    <lineage>
        <taxon>unclassified sequences</taxon>
        <taxon>metagenomes</taxon>
        <taxon>ecological metagenomes</taxon>
    </lineage>
</organism>
<dbReference type="InterPro" id="IPR052175">
    <property type="entry name" value="ComplexI-like_HydComp"/>
</dbReference>
<feature type="transmembrane region" description="Helical" evidence="7">
    <location>
        <begin position="165"/>
        <end position="186"/>
    </location>
</feature>
<evidence type="ECO:0000256" key="1">
    <source>
        <dbReference type="ARBA" id="ARBA00004651"/>
    </source>
</evidence>
<proteinExistence type="predicted"/>
<accession>A0A382CPM7</accession>
<keyword evidence="5" id="KW-0560">Oxidoreductase</keyword>
<reference evidence="10" key="1">
    <citation type="submission" date="2018-05" db="EMBL/GenBank/DDBJ databases">
        <authorList>
            <person name="Lanie J.A."/>
            <person name="Ng W.-L."/>
            <person name="Kazmierczak K.M."/>
            <person name="Andrzejewski T.M."/>
            <person name="Davidsen T.M."/>
            <person name="Wayne K.J."/>
            <person name="Tettelin H."/>
            <person name="Glass J.I."/>
            <person name="Rusch D."/>
            <person name="Podicherti R."/>
            <person name="Tsui H.-C.T."/>
            <person name="Winkler M.E."/>
        </authorList>
    </citation>
    <scope>NUCLEOTIDE SEQUENCE</scope>
</reference>
<dbReference type="EMBL" id="UINC01035517">
    <property type="protein sequence ID" value="SVB28045.1"/>
    <property type="molecule type" value="Genomic_DNA"/>
</dbReference>
<feature type="transmembrane region" description="Helical" evidence="7">
    <location>
        <begin position="136"/>
        <end position="153"/>
    </location>
</feature>
<dbReference type="GO" id="GO:0005886">
    <property type="term" value="C:plasma membrane"/>
    <property type="evidence" value="ECO:0007669"/>
    <property type="project" value="UniProtKB-SubCell"/>
</dbReference>
<dbReference type="Pfam" id="PF00361">
    <property type="entry name" value="Proton_antipo_M"/>
    <property type="match status" value="1"/>
</dbReference>
<feature type="transmembrane region" description="Helical" evidence="7">
    <location>
        <begin position="34"/>
        <end position="53"/>
    </location>
</feature>
<evidence type="ECO:0000259" key="9">
    <source>
        <dbReference type="Pfam" id="PF00662"/>
    </source>
</evidence>
<dbReference type="InterPro" id="IPR001516">
    <property type="entry name" value="Proton_antipo_N"/>
</dbReference>
<evidence type="ECO:0000256" key="6">
    <source>
        <dbReference type="ARBA" id="ARBA00023136"/>
    </source>
</evidence>
<feature type="transmembrane region" description="Helical" evidence="7">
    <location>
        <begin position="82"/>
        <end position="101"/>
    </location>
</feature>
<dbReference type="InterPro" id="IPR001750">
    <property type="entry name" value="ND/Mrp_TM"/>
</dbReference>
<evidence type="ECO:0000256" key="5">
    <source>
        <dbReference type="ARBA" id="ARBA00023002"/>
    </source>
</evidence>
<dbReference type="PANTHER" id="PTHR42682">
    <property type="entry name" value="HYDROGENASE-4 COMPONENT F"/>
    <property type="match status" value="1"/>
</dbReference>
<dbReference type="Pfam" id="PF00662">
    <property type="entry name" value="Proton_antipo_N"/>
    <property type="match status" value="1"/>
</dbReference>